<dbReference type="AlphaFoldDB" id="A0A1I1WVX6"/>
<comment type="cofactor">
    <cofactor evidence="1">
        <name>pyridoxal 5'-phosphate</name>
        <dbReference type="ChEBI" id="CHEBI:597326"/>
    </cofactor>
</comment>
<dbReference type="GO" id="GO:0030170">
    <property type="term" value="F:pyridoxal phosphate binding"/>
    <property type="evidence" value="ECO:0007669"/>
    <property type="project" value="InterPro"/>
</dbReference>
<reference evidence="6" key="1">
    <citation type="submission" date="2016-10" db="EMBL/GenBank/DDBJ databases">
        <authorList>
            <person name="Varghese N."/>
            <person name="Submissions S."/>
        </authorList>
    </citation>
    <scope>NUCLEOTIDE SEQUENCE [LARGE SCALE GENOMIC DNA]</scope>
    <source>
        <strain evidence="6">ATCC 25963</strain>
    </source>
</reference>
<accession>A0A1I1WVX6</accession>
<dbReference type="SUPFAM" id="SSF53383">
    <property type="entry name" value="PLP-dependent transferases"/>
    <property type="match status" value="1"/>
</dbReference>
<name>A0A1I1WVX6_9BACT</name>
<keyword evidence="2" id="KW-0808">Transferase</keyword>
<dbReference type="InterPro" id="IPR015421">
    <property type="entry name" value="PyrdxlP-dep_Trfase_major"/>
</dbReference>
<proteinExistence type="predicted"/>
<dbReference type="GO" id="GO:0008710">
    <property type="term" value="F:8-amino-7-oxononanoate synthase activity"/>
    <property type="evidence" value="ECO:0007669"/>
    <property type="project" value="TreeGrafter"/>
</dbReference>
<gene>
    <name evidence="5" type="ORF">SAMN02745121_02569</name>
</gene>
<dbReference type="Proteomes" id="UP000199400">
    <property type="component" value="Unassembled WGS sequence"/>
</dbReference>
<dbReference type="InterPro" id="IPR015422">
    <property type="entry name" value="PyrdxlP-dep_Trfase_small"/>
</dbReference>
<dbReference type="RefSeq" id="WP_096329046.1">
    <property type="nucleotide sequence ID" value="NZ_FOMX01000007.1"/>
</dbReference>
<evidence type="ECO:0000313" key="5">
    <source>
        <dbReference type="EMBL" id="SFD99287.1"/>
    </source>
</evidence>
<feature type="domain" description="Aminotransferase class I/classII large" evidence="4">
    <location>
        <begin position="43"/>
        <end position="367"/>
    </location>
</feature>
<keyword evidence="6" id="KW-1185">Reference proteome</keyword>
<dbReference type="Gene3D" id="3.40.640.10">
    <property type="entry name" value="Type I PLP-dependent aspartate aminotransferase-like (Major domain)"/>
    <property type="match status" value="1"/>
</dbReference>
<protein>
    <submittedName>
        <fullName evidence="5">8-amino-7-oxononanoate synthase</fullName>
    </submittedName>
</protein>
<organism evidence="5 6">
    <name type="scientific">Nannocystis exedens</name>
    <dbReference type="NCBI Taxonomy" id="54"/>
    <lineage>
        <taxon>Bacteria</taxon>
        <taxon>Pseudomonadati</taxon>
        <taxon>Myxococcota</taxon>
        <taxon>Polyangia</taxon>
        <taxon>Nannocystales</taxon>
        <taxon>Nannocystaceae</taxon>
        <taxon>Nannocystis</taxon>
    </lineage>
</organism>
<evidence type="ECO:0000256" key="3">
    <source>
        <dbReference type="ARBA" id="ARBA00022898"/>
    </source>
</evidence>
<dbReference type="InterPro" id="IPR015424">
    <property type="entry name" value="PyrdxlP-dep_Trfase"/>
</dbReference>
<dbReference type="STRING" id="54.SAMN02745121_02569"/>
<dbReference type="InterPro" id="IPR004839">
    <property type="entry name" value="Aminotransferase_I/II_large"/>
</dbReference>
<dbReference type="EMBL" id="FOMX01000007">
    <property type="protein sequence ID" value="SFD99287.1"/>
    <property type="molecule type" value="Genomic_DNA"/>
</dbReference>
<sequence>MSELLNQRLRRRLAALQDEGLARERPRIGRRDGVRYELDGHWVTGFCSNDYLGFANHPRLRPASFVSLEAADAAGSTASRLVAGDLPAHRAAERALAALVGSADAVLFPSGFQLNVGVLPALIEPDDLVFSDALNHASLIDGLRLARSRPTILPHRSAPGASDGPSWWVTESIFSMDGDTAEPALLRDFSERGGMLYLDEAHSLGLFPKGAGFARHHAIRPAVLMGGLGKAFGLAGAFAAGSHEVCTWIRTRARSFVFSTGNAPVLAEQARIAAEMLAGPEGDERRARMWANARLLADALERPPPTSPIFPVVIGANQLAVTVSRALLERGWHVQAIRPPTVPAGSARLRITITAAHEEAQIHALVADLRTLLQHFGLSLADTRPPAEPR</sequence>
<dbReference type="PANTHER" id="PTHR13693">
    <property type="entry name" value="CLASS II AMINOTRANSFERASE/8-AMINO-7-OXONONANOATE SYNTHASE"/>
    <property type="match status" value="1"/>
</dbReference>
<dbReference type="Pfam" id="PF00155">
    <property type="entry name" value="Aminotran_1_2"/>
    <property type="match status" value="1"/>
</dbReference>
<keyword evidence="3" id="KW-0663">Pyridoxal phosphate</keyword>
<evidence type="ECO:0000313" key="6">
    <source>
        <dbReference type="Proteomes" id="UP000199400"/>
    </source>
</evidence>
<dbReference type="OrthoDB" id="9807157at2"/>
<dbReference type="Gene3D" id="3.90.1150.10">
    <property type="entry name" value="Aspartate Aminotransferase, domain 1"/>
    <property type="match status" value="1"/>
</dbReference>
<dbReference type="GO" id="GO:0009102">
    <property type="term" value="P:biotin biosynthetic process"/>
    <property type="evidence" value="ECO:0007669"/>
    <property type="project" value="TreeGrafter"/>
</dbReference>
<evidence type="ECO:0000256" key="1">
    <source>
        <dbReference type="ARBA" id="ARBA00001933"/>
    </source>
</evidence>
<evidence type="ECO:0000259" key="4">
    <source>
        <dbReference type="Pfam" id="PF00155"/>
    </source>
</evidence>
<dbReference type="InterPro" id="IPR050087">
    <property type="entry name" value="AON_synthase_class-II"/>
</dbReference>
<dbReference type="PANTHER" id="PTHR13693:SF100">
    <property type="entry name" value="8-AMINO-7-OXONONANOATE SYNTHASE"/>
    <property type="match status" value="1"/>
</dbReference>
<evidence type="ECO:0000256" key="2">
    <source>
        <dbReference type="ARBA" id="ARBA00022679"/>
    </source>
</evidence>